<dbReference type="Gene3D" id="3.90.1750.10">
    <property type="entry name" value="Hect, E3 ligase catalytic domains"/>
    <property type="match status" value="2"/>
</dbReference>
<comment type="similarity">
    <text evidence="3 10">Belongs to the UPL family. K-HECT subfamily.</text>
</comment>
<dbReference type="SUPFAM" id="SSF49785">
    <property type="entry name" value="Galactose-binding domain-like"/>
    <property type="match status" value="1"/>
</dbReference>
<evidence type="ECO:0000256" key="5">
    <source>
        <dbReference type="ARBA" id="ARBA00022737"/>
    </source>
</evidence>
<evidence type="ECO:0000256" key="9">
    <source>
        <dbReference type="PROSITE-ProRule" id="PRU00104"/>
    </source>
</evidence>
<keyword evidence="4 10" id="KW-0808">Transferase</keyword>
<dbReference type="PROSITE" id="PS51416">
    <property type="entry name" value="MIB_HERC2"/>
    <property type="match status" value="1"/>
</dbReference>
<dbReference type="Gene3D" id="2.30.30.40">
    <property type="entry name" value="SH3 Domains"/>
    <property type="match status" value="1"/>
</dbReference>
<evidence type="ECO:0000256" key="3">
    <source>
        <dbReference type="ARBA" id="ARBA00006331"/>
    </source>
</evidence>
<evidence type="ECO:0000256" key="7">
    <source>
        <dbReference type="ARBA" id="ARBA00023043"/>
    </source>
</evidence>
<feature type="compositionally biased region" description="Basic and acidic residues" evidence="11">
    <location>
        <begin position="639"/>
        <end position="655"/>
    </location>
</feature>
<dbReference type="GO" id="GO:0061630">
    <property type="term" value="F:ubiquitin protein ligase activity"/>
    <property type="evidence" value="ECO:0007669"/>
    <property type="project" value="UniProtKB-UniRule"/>
</dbReference>
<dbReference type="Pfam" id="PF06701">
    <property type="entry name" value="MIB_HERC2"/>
    <property type="match status" value="1"/>
</dbReference>
<feature type="compositionally biased region" description="Low complexity" evidence="11">
    <location>
        <begin position="1407"/>
        <end position="1428"/>
    </location>
</feature>
<dbReference type="FunFam" id="3.90.1750.10:FF:000021">
    <property type="entry name" value="E3 ubiquitin-protein ligase HECTD1 isoform X1"/>
    <property type="match status" value="1"/>
</dbReference>
<proteinExistence type="inferred from homology"/>
<comment type="function">
    <text evidence="10">E3 ubiquitin-protein ligase which accepts ubiquitin from an E2 ubiquitin-conjugating enzyme in the form of a thioester and then directly transfers the ubiquitin to targeted substrates.</text>
</comment>
<dbReference type="InterPro" id="IPR008979">
    <property type="entry name" value="Galactose-bd-like_sf"/>
</dbReference>
<dbReference type="Gene3D" id="1.25.40.20">
    <property type="entry name" value="Ankyrin repeat-containing domain"/>
    <property type="match status" value="1"/>
</dbReference>
<evidence type="ECO:0000256" key="1">
    <source>
        <dbReference type="ARBA" id="ARBA00000885"/>
    </source>
</evidence>
<dbReference type="GO" id="GO:0046872">
    <property type="term" value="F:metal ion binding"/>
    <property type="evidence" value="ECO:0007669"/>
    <property type="project" value="InterPro"/>
</dbReference>
<keyword evidence="15" id="KW-1185">Reference proteome</keyword>
<keyword evidence="6 9" id="KW-0833">Ubl conjugation pathway</keyword>
<dbReference type="InterPro" id="IPR036770">
    <property type="entry name" value="Ankyrin_rpt-contain_sf"/>
</dbReference>
<dbReference type="Gene3D" id="3.30.2160.10">
    <property type="entry name" value="Hect, E3 ligase catalytic domain"/>
    <property type="match status" value="1"/>
</dbReference>
<dbReference type="SUPFAM" id="SSF48403">
    <property type="entry name" value="Ankyrin repeat"/>
    <property type="match status" value="1"/>
</dbReference>
<protein>
    <recommendedName>
        <fullName evidence="10">E3 ubiquitin-protein ligase</fullName>
        <ecNumber evidence="10">2.3.2.26</ecNumber>
    </recommendedName>
</protein>
<dbReference type="PROSITE" id="PS50237">
    <property type="entry name" value="HECT"/>
    <property type="match status" value="1"/>
</dbReference>
<dbReference type="InterPro" id="IPR045322">
    <property type="entry name" value="HECTD1/TRIP12-like"/>
</dbReference>
<name>A0A671UDR7_SPAAU</name>
<comment type="catalytic activity">
    <reaction evidence="1 10">
        <text>S-ubiquitinyl-[E2 ubiquitin-conjugating enzyme]-L-cysteine + [acceptor protein]-L-lysine = [E2 ubiquitin-conjugating enzyme]-L-cysteine + N(6)-ubiquitinyl-[acceptor protein]-L-lysine.</text>
        <dbReference type="EC" id="2.3.2.26"/>
    </reaction>
</comment>
<dbReference type="InterPro" id="IPR016024">
    <property type="entry name" value="ARM-type_fold"/>
</dbReference>
<dbReference type="FunFam" id="3.30.2160.10:FF:000009">
    <property type="entry name" value="E3 ubiquitin-protein ligase HECTD1 isoform X1"/>
    <property type="match status" value="1"/>
</dbReference>
<evidence type="ECO:0000256" key="10">
    <source>
        <dbReference type="RuleBase" id="RU369009"/>
    </source>
</evidence>
<dbReference type="GeneTree" id="ENSGT00940000156572"/>
<dbReference type="Ensembl" id="ENSSAUT00010012865.1">
    <property type="protein sequence ID" value="ENSSAUP00010012095.1"/>
    <property type="gene ID" value="ENSSAUG00010005756.1"/>
</dbReference>
<feature type="compositionally biased region" description="Polar residues" evidence="11">
    <location>
        <begin position="1352"/>
        <end position="1369"/>
    </location>
</feature>
<feature type="compositionally biased region" description="Polar residues" evidence="11">
    <location>
        <begin position="248"/>
        <end position="263"/>
    </location>
</feature>
<dbReference type="UniPathway" id="UPA00143"/>
<feature type="domain" description="MIB/HERC2" evidence="13">
    <location>
        <begin position="1267"/>
        <end position="1339"/>
    </location>
</feature>
<feature type="region of interest" description="Disordered" evidence="11">
    <location>
        <begin position="247"/>
        <end position="271"/>
    </location>
</feature>
<feature type="repeat" description="ANK" evidence="8">
    <location>
        <begin position="426"/>
        <end position="458"/>
    </location>
</feature>
<dbReference type="Pfam" id="PF12796">
    <property type="entry name" value="Ank_2"/>
    <property type="match status" value="1"/>
</dbReference>
<dbReference type="PROSITE" id="PS50088">
    <property type="entry name" value="ANK_REPEAT"/>
    <property type="match status" value="2"/>
</dbReference>
<feature type="repeat" description="ANK" evidence="8">
    <location>
        <begin position="395"/>
        <end position="427"/>
    </location>
</feature>
<feature type="compositionally biased region" description="Low complexity" evidence="11">
    <location>
        <begin position="1376"/>
        <end position="1388"/>
    </location>
</feature>
<dbReference type="FunFam" id="1.25.40.20:FF:000033">
    <property type="entry name" value="E3 ubiquitin-protein ligase HECTD1 isoform X2"/>
    <property type="match status" value="1"/>
</dbReference>
<dbReference type="InterPro" id="IPR011989">
    <property type="entry name" value="ARM-like"/>
</dbReference>
<evidence type="ECO:0000256" key="4">
    <source>
        <dbReference type="ARBA" id="ARBA00022679"/>
    </source>
</evidence>
<evidence type="ECO:0000313" key="15">
    <source>
        <dbReference type="Proteomes" id="UP000472265"/>
    </source>
</evidence>
<dbReference type="FunFam" id="1.25.10.10:FF:000051">
    <property type="entry name" value="E3 ubiquitin-protein ligase HECTD1 isoform X1"/>
    <property type="match status" value="1"/>
</dbReference>
<dbReference type="FunFam" id="3.90.1750.10:FF:000018">
    <property type="entry name" value="E3 ubiquitin-protein ligase HECTD1 isoform X1"/>
    <property type="match status" value="1"/>
</dbReference>
<dbReference type="FunFam" id="3.30.2410.10:FF:000007">
    <property type="entry name" value="Putative E3 ubiquitin-protein ligase HECTD1"/>
    <property type="match status" value="1"/>
</dbReference>
<accession>A0A671UDR7</accession>
<reference evidence="14" key="1">
    <citation type="submission" date="2021-04" db="EMBL/GenBank/DDBJ databases">
        <authorList>
            <consortium name="Wellcome Sanger Institute Data Sharing"/>
        </authorList>
    </citation>
    <scope>NUCLEOTIDE SEQUENCE [LARGE SCALE GENOMIC DNA]</scope>
</reference>
<keyword evidence="7 8" id="KW-0040">ANK repeat</keyword>
<dbReference type="InterPro" id="IPR000569">
    <property type="entry name" value="HECT_dom"/>
</dbReference>
<evidence type="ECO:0000313" key="14">
    <source>
        <dbReference type="Ensembl" id="ENSSAUP00010012095.1"/>
    </source>
</evidence>
<feature type="region of interest" description="Disordered" evidence="11">
    <location>
        <begin position="487"/>
        <end position="515"/>
    </location>
</feature>
<dbReference type="CDD" id="cd00078">
    <property type="entry name" value="HECTc"/>
    <property type="match status" value="1"/>
</dbReference>
<keyword evidence="5" id="KW-0677">Repeat</keyword>
<dbReference type="Proteomes" id="UP000472265">
    <property type="component" value="Chromosome 16"/>
</dbReference>
<dbReference type="PANTHER" id="PTHR45670:SF1">
    <property type="entry name" value="E3 UBIQUITIN-PROTEIN LIGASE HECTD1"/>
    <property type="match status" value="1"/>
</dbReference>
<feature type="active site" description="Glycyl thioester intermediate" evidence="9">
    <location>
        <position position="2502"/>
    </location>
</feature>
<gene>
    <name evidence="14" type="primary">HECTD1</name>
    <name evidence="14" type="synonym">hectd1</name>
</gene>
<dbReference type="PANTHER" id="PTHR45670">
    <property type="entry name" value="E3 UBIQUITIN-PROTEIN LIGASE TRIP12"/>
    <property type="match status" value="1"/>
</dbReference>
<dbReference type="InterPro" id="IPR010606">
    <property type="entry name" value="Mib_Herc2"/>
</dbReference>
<dbReference type="GO" id="GO:0043161">
    <property type="term" value="P:proteasome-mediated ubiquitin-dependent protein catabolic process"/>
    <property type="evidence" value="ECO:0007669"/>
    <property type="project" value="TreeGrafter"/>
</dbReference>
<dbReference type="GO" id="GO:0070534">
    <property type="term" value="P:protein K63-linked ubiquitination"/>
    <property type="evidence" value="ECO:0007669"/>
    <property type="project" value="TreeGrafter"/>
</dbReference>
<dbReference type="GO" id="GO:0016607">
    <property type="term" value="C:nuclear speck"/>
    <property type="evidence" value="ECO:0007669"/>
    <property type="project" value="TreeGrafter"/>
</dbReference>
<feature type="domain" description="HECT" evidence="12">
    <location>
        <begin position="2078"/>
        <end position="2533"/>
    </location>
</feature>
<dbReference type="SMART" id="SM00119">
    <property type="entry name" value="HECTc"/>
    <property type="match status" value="1"/>
</dbReference>
<feature type="region of interest" description="Disordered" evidence="11">
    <location>
        <begin position="1341"/>
        <end position="1482"/>
    </location>
</feature>
<dbReference type="Gene3D" id="2.60.120.260">
    <property type="entry name" value="Galactose-binding domain-like"/>
    <property type="match status" value="1"/>
</dbReference>
<evidence type="ECO:0000256" key="8">
    <source>
        <dbReference type="PROSITE-ProRule" id="PRU00023"/>
    </source>
</evidence>
<sequence length="2533" mass="279585">MADVDPDTLLEWLQMGQGDERDMQLIALEQLCMLLLMSDNVDRCFETCPPRTFLPALCKIFLDESAPDNVLEVTARAITYYLDVSAECTRRIVGVDGAIKALCNRLVVVELNNRTSRDLAEQCVKVLELICTRESGAVFEAGGLNCVLSFIRDSGHLVHKDTLHSAMAVVSRLCSKMEPQDSSLETCVESLSSLLKHEDHQVSDGALRCFASLADRFTRRGVDPAPLAKHGLTEELLSRMAAAGGTVSGPSSSCKPGRTSTGAAPSAPDSKLSNQVSTIVSLLSTLCRGSPLVTHDLLRSALPDSMESALGGDERCVLDTMRLVDLLLVLLFEGRKALPKSTAGSTGRIPGLRRLDSSGERSHRQLIDCIRSKDTDALIDAIDTGAFEVNFMDDVGQTLLNWASAFGTQEMVEFLCERGADVNRGQRSSSLHYAACFGRPQVAKTLLRHGANPDLRDEDGKTPLDKARERGHSEVVAILQSPGDWMCPVNKGDDKKKKDVNKEEEEGSEPKGDPEMAPIYLRRLLPVFAQTFQQTMLPSIRKASLALIRKMVHYSSEVLLKEVCDSETGHNLPTVLVEITATVLDQEDDDDGHLLALQIIRDLVDKGGDVFLDQLARLGVINKVSTLAGPASDDENEDEAKPEKEEEVQEDAREIQQGKPYHWKDWSIIRGRDCLYIWSDAAALELSNGSNGWFRFILDGKLATMYSSGSPEGGSDSSESRSEFLEKLQRARSQVKPVTASQPILSSVGPTKLTVGNWSLTCLKDGEIAIHNSDGQQATILKEDLPGFVFESNRGTKHSFTAETSLGSEFVTGWTGKRGRKLKSKLEKTKQKVKSMARELYDDHFKAVESMPRGVVVTLRNISTQLESAWELHTNRQCIEGENTWRDLMKTALENLIVVLKDENTISPYEMCSSGLVQALFTVLNSVSDPLKPLVSPVPLMERINVFKAAFSENEDDESRPAVALIRKLIAVLESIERLPLHLYDTPGSSYNLQILTRRLRFRLERAPGETALIDRTGRMLKMEPLATVESLEQYLLKMVAKQWYDFERSSFVFVRKLREGQTFTFRHQHDFDENGIIYWVGTNAKTAYEWVNPAAYGLVVVTSSEGRNLPYGRLEDILSRDSSALNCHTNDDKNAWFAVDLGLWVIPSAYTLRHARGYGRSALRNWVFQVSKDGQNWTTLYTHVDDCSLNEPGSTATWPLDPSKEEKQGWRHIRIKQMGKNASGQTHYLSLSGLELYGTVTAVCEDQLGKAVKEAEANLRRQRRLFRSQVMKYIVPGARVVRGIDWKWRDQDGNPAGEGTVTGEAHNGWIDVTWDAGGSNSYRMGAEGKFDLKLAPGYDPESAATAPSPKPVSSTVSGPQQSWSSLVKNNCPDKGGATSLGGASSSSRKVTGVGVGSDGQQQEPIVVLSSAVEGGSGSASSSGTLTADTPAPGDESRNKDSSASSTDPATAISMGLVSVSSPDVSSVSESSSKDTPSQRPLCSAANARLSVSSLLAAGAPMSSSASVPNLSSREASLMESFVRRAPNMSRTNATNNMNLSRSSSDNNTNTLGRNVMSTATSPLMGAQSFPNLTTTGTTSTVTMSTSIVTSSNNVATATTGLSVGQLLSNTLTTSLTSTSSESDTGQEAEFSLYDFLDSCRANTLLAELDDEEDLPEPDDDDDENEDDNQEDQEYEEVLVIYLLFLGRDDEYVAAAVLQEEEEYETKGGRRRTWDDDFVLKRQFSALVPAFDPRPGRTNVQQTTDLEIPPPGTPRSEVQEEVECAPSPHLSLTLKVAGLGTTREVELPLSNYKSTIFYYVQRLLQLSCNGAVKTDKLRRIWEPTYTIMYRELKDSDKEKESGKMVSHTRACAHTHTHTLGGFLVTHLTLSFSLLQDLCEHGVGGRSGGLSPSSLSANQSSEILDIAREVAQAKAGCSQNACGVEDVLQLLRILYIIGGDATSNPRTLQEDFDELQFNASPEEFTSKKITTKILQQIEEPLALASGALPDWCEQLTSKCPFLIPFETRQLYFTCTAFGASRAIVWLQNRREATMERSRPSTTVRRDDPGEFRVGRLKHERVKVPRGEAMMEWAESVMQLHADRKSVLEVEFQGEEGTGLGPTLEFYALVAAEFQRTSLGIWLCDDDFPDDESRQVDLGGGLKPPGFYVQRSCGLFPAPFPQDSEELERISKLFHFLGVFLAKCIQDNRLVDLPVSQPFFKLLCMGDIKSNMSKPHLTPFLLLSEVQSEASTEESQETYSVGSFDEDSKSEFIMDPPKPKPPAWYHGILTWDDFQLVNPHRASFLKEVKELAVKRRQILSSKSLSEDEKNTRLQDLMLRNPLGSGPPLSIEDLGLNFQFCPSSKVHGFSAVDLKPNGDDEMVTMENAEEYVELMFDLCMHTGIQKQMEAFREGFNRVFPMEKLSSFSHKEVQMILCGNQSPSWTADDIINYTEPKLGYTRDSPGFLRFVRVLCGMSSDERKAFLQFTTGCSTLPPGGLANLHPRLTIVRKVDATDSSYPSVNTCVHYLKLPEYSSEDIMRERLLAATMEKGFHLN</sequence>
<reference evidence="14" key="3">
    <citation type="submission" date="2025-09" db="UniProtKB">
        <authorList>
            <consortium name="Ensembl"/>
        </authorList>
    </citation>
    <scope>IDENTIFICATION</scope>
</reference>
<reference evidence="14" key="2">
    <citation type="submission" date="2025-08" db="UniProtKB">
        <authorList>
            <consortium name="Ensembl"/>
        </authorList>
    </citation>
    <scope>IDENTIFICATION</scope>
</reference>
<dbReference type="InterPro" id="IPR012919">
    <property type="entry name" value="SUN_dom"/>
</dbReference>
<dbReference type="FunFam" id="2.60.120.260:FF:000014">
    <property type="entry name" value="E3 ubiquitin-protein ligase HECTD1 isoform X1"/>
    <property type="match status" value="1"/>
</dbReference>
<dbReference type="EC" id="2.3.2.26" evidence="10"/>
<feature type="region of interest" description="Disordered" evidence="11">
    <location>
        <begin position="1648"/>
        <end position="1673"/>
    </location>
</feature>
<feature type="region of interest" description="Disordered" evidence="11">
    <location>
        <begin position="450"/>
        <end position="469"/>
    </location>
</feature>
<dbReference type="SUPFAM" id="SSF159034">
    <property type="entry name" value="Mib/herc2 domain-like"/>
    <property type="match status" value="1"/>
</dbReference>
<feature type="compositionally biased region" description="Basic and acidic residues" evidence="11">
    <location>
        <begin position="491"/>
        <end position="501"/>
    </location>
</feature>
<organism evidence="14 15">
    <name type="scientific">Sparus aurata</name>
    <name type="common">Gilthead sea bream</name>
    <dbReference type="NCBI Taxonomy" id="8175"/>
    <lineage>
        <taxon>Eukaryota</taxon>
        <taxon>Metazoa</taxon>
        <taxon>Chordata</taxon>
        <taxon>Craniata</taxon>
        <taxon>Vertebrata</taxon>
        <taxon>Euteleostomi</taxon>
        <taxon>Actinopterygii</taxon>
        <taxon>Neopterygii</taxon>
        <taxon>Teleostei</taxon>
        <taxon>Neoteleostei</taxon>
        <taxon>Acanthomorphata</taxon>
        <taxon>Eupercaria</taxon>
        <taxon>Spariformes</taxon>
        <taxon>Sparidae</taxon>
        <taxon>Sparus</taxon>
    </lineage>
</organism>
<evidence type="ECO:0000259" key="12">
    <source>
        <dbReference type="PROSITE" id="PS50237"/>
    </source>
</evidence>
<feature type="compositionally biased region" description="Low complexity" evidence="11">
    <location>
        <begin position="1442"/>
        <end position="1471"/>
    </location>
</feature>
<dbReference type="Gene3D" id="3.30.2410.10">
    <property type="entry name" value="Hect, E3 ligase catalytic domain"/>
    <property type="match status" value="1"/>
</dbReference>
<dbReference type="SMART" id="SM00248">
    <property type="entry name" value="ANK"/>
    <property type="match status" value="3"/>
</dbReference>
<evidence type="ECO:0000259" key="13">
    <source>
        <dbReference type="PROSITE" id="PS51416"/>
    </source>
</evidence>
<feature type="region of interest" description="Disordered" evidence="11">
    <location>
        <begin position="1732"/>
        <end position="1756"/>
    </location>
</feature>
<dbReference type="InterPro" id="IPR002110">
    <property type="entry name" value="Ankyrin_rpt"/>
</dbReference>
<dbReference type="PROSITE" id="PS50297">
    <property type="entry name" value="ANK_REP_REGION"/>
    <property type="match status" value="2"/>
</dbReference>
<dbReference type="InterPro" id="IPR037252">
    <property type="entry name" value="Mib_Herc2_sf"/>
</dbReference>
<dbReference type="SUPFAM" id="SSF48371">
    <property type="entry name" value="ARM repeat"/>
    <property type="match status" value="1"/>
</dbReference>
<feature type="compositionally biased region" description="Basic and acidic residues" evidence="11">
    <location>
        <begin position="454"/>
        <end position="469"/>
    </location>
</feature>
<evidence type="ECO:0000256" key="11">
    <source>
        <dbReference type="SAM" id="MobiDB-lite"/>
    </source>
</evidence>
<dbReference type="InterPro" id="IPR035983">
    <property type="entry name" value="Hect_E3_ubiquitin_ligase"/>
</dbReference>
<dbReference type="SUPFAM" id="SSF56204">
    <property type="entry name" value="Hect, E3 ligase catalytic domain"/>
    <property type="match status" value="1"/>
</dbReference>
<evidence type="ECO:0000256" key="6">
    <source>
        <dbReference type="ARBA" id="ARBA00022786"/>
    </source>
</evidence>
<feature type="region of interest" description="Disordered" evidence="11">
    <location>
        <begin position="628"/>
        <end position="655"/>
    </location>
</feature>
<dbReference type="Gene3D" id="1.25.10.10">
    <property type="entry name" value="Leucine-rich Repeat Variant"/>
    <property type="match status" value="1"/>
</dbReference>
<dbReference type="FunFam" id="2.30.30.40:FF:000085">
    <property type="entry name" value="E3 ubiquitin-protein ligase HECTD1 isoform X1"/>
    <property type="match status" value="1"/>
</dbReference>
<comment type="pathway">
    <text evidence="2 10">Protein modification; protein ubiquitination.</text>
</comment>
<evidence type="ECO:0000256" key="2">
    <source>
        <dbReference type="ARBA" id="ARBA00004906"/>
    </source>
</evidence>
<dbReference type="Pfam" id="PF07738">
    <property type="entry name" value="Sad1_UNC"/>
    <property type="match status" value="1"/>
</dbReference>
<dbReference type="Pfam" id="PF00632">
    <property type="entry name" value="HECT"/>
    <property type="match status" value="1"/>
</dbReference>